<dbReference type="AlphaFoldDB" id="A0A812PRQ9"/>
<reference evidence="1" key="1">
    <citation type="submission" date="2021-02" db="EMBL/GenBank/DDBJ databases">
        <authorList>
            <person name="Dougan E. K."/>
            <person name="Rhodes N."/>
            <person name="Thang M."/>
            <person name="Chan C."/>
        </authorList>
    </citation>
    <scope>NUCLEOTIDE SEQUENCE</scope>
</reference>
<evidence type="ECO:0000313" key="2">
    <source>
        <dbReference type="Proteomes" id="UP000649617"/>
    </source>
</evidence>
<dbReference type="Proteomes" id="UP000649617">
    <property type="component" value="Unassembled WGS sequence"/>
</dbReference>
<dbReference type="InterPro" id="IPR036188">
    <property type="entry name" value="FAD/NAD-bd_sf"/>
</dbReference>
<comment type="caution">
    <text evidence="1">The sequence shown here is derived from an EMBL/GenBank/DDBJ whole genome shotgun (WGS) entry which is preliminary data.</text>
</comment>
<evidence type="ECO:0000313" key="1">
    <source>
        <dbReference type="EMBL" id="CAE7362061.1"/>
    </source>
</evidence>
<organism evidence="1 2">
    <name type="scientific">Symbiodinium pilosum</name>
    <name type="common">Dinoflagellate</name>
    <dbReference type="NCBI Taxonomy" id="2952"/>
    <lineage>
        <taxon>Eukaryota</taxon>
        <taxon>Sar</taxon>
        <taxon>Alveolata</taxon>
        <taxon>Dinophyceae</taxon>
        <taxon>Suessiales</taxon>
        <taxon>Symbiodiniaceae</taxon>
        <taxon>Symbiodinium</taxon>
    </lineage>
</organism>
<dbReference type="SUPFAM" id="SSF54373">
    <property type="entry name" value="FAD-linked reductases, C-terminal domain"/>
    <property type="match status" value="1"/>
</dbReference>
<dbReference type="Gene3D" id="3.50.50.60">
    <property type="entry name" value="FAD/NAD(P)-binding domain"/>
    <property type="match status" value="1"/>
</dbReference>
<name>A0A812PRQ9_SYMPI</name>
<gene>
    <name evidence="1" type="primary">cgoX</name>
    <name evidence="1" type="ORF">SPIL2461_LOCUS8682</name>
</gene>
<keyword evidence="2" id="KW-1185">Reference proteome</keyword>
<sequence>MLESARACSLPGELTSGCRVTLYFDGHLAEECGQGFSEEAMATSALEAVKRHLGVEEQPSDVNVKLWHDAVPQYKVGHHQLLEDFDLARRRHLPWLQVCGPGYFGTRNVADEVIDARKLTDSIARRFARFPSLIENETEEDTAQRSEVA</sequence>
<dbReference type="OrthoDB" id="419752at2759"/>
<dbReference type="EMBL" id="CAJNIZ010014446">
    <property type="protein sequence ID" value="CAE7362061.1"/>
    <property type="molecule type" value="Genomic_DNA"/>
</dbReference>
<accession>A0A812PRQ9</accession>
<proteinExistence type="predicted"/>
<protein>
    <submittedName>
        <fullName evidence="1">CgoX protein</fullName>
    </submittedName>
</protein>